<gene>
    <name evidence="2" type="ORF">RNAN_0455</name>
</gene>
<protein>
    <submittedName>
        <fullName evidence="2">Uncharacterized protein</fullName>
    </submittedName>
</protein>
<dbReference type="EMBL" id="BAFK01000002">
    <property type="protein sequence ID" value="GAB57487.1"/>
    <property type="molecule type" value="Genomic_DNA"/>
</dbReference>
<keyword evidence="1" id="KW-0472">Membrane</keyword>
<keyword evidence="1" id="KW-1133">Transmembrane helix</keyword>
<comment type="caution">
    <text evidence="2">The sequence shown here is derived from an EMBL/GenBank/DDBJ whole genome shotgun (WGS) entry which is preliminary data.</text>
</comment>
<organism evidence="2 3">
    <name type="scientific">Rheinheimera nanhaiensis E407-8</name>
    <dbReference type="NCBI Taxonomy" id="562729"/>
    <lineage>
        <taxon>Bacteria</taxon>
        <taxon>Pseudomonadati</taxon>
        <taxon>Pseudomonadota</taxon>
        <taxon>Gammaproteobacteria</taxon>
        <taxon>Chromatiales</taxon>
        <taxon>Chromatiaceae</taxon>
        <taxon>Rheinheimera</taxon>
    </lineage>
</organism>
<dbReference type="AlphaFoldDB" id="I1DTV9"/>
<evidence type="ECO:0000313" key="2">
    <source>
        <dbReference type="EMBL" id="GAB57487.1"/>
    </source>
</evidence>
<sequence length="38" mass="4323">MSEQYQLNLTKFPVLVLVIPALAARLYLTAGLVLMYRL</sequence>
<keyword evidence="3" id="KW-1185">Reference proteome</keyword>
<accession>I1DTV9</accession>
<dbReference type="Proteomes" id="UP000004374">
    <property type="component" value="Unassembled WGS sequence"/>
</dbReference>
<dbReference type="STRING" id="562729.RNAN_0455"/>
<keyword evidence="1" id="KW-0812">Transmembrane</keyword>
<name>I1DTV9_9GAMM</name>
<proteinExistence type="predicted"/>
<reference evidence="2 3" key="1">
    <citation type="journal article" date="2012" name="J. Bacteriol.">
        <title>Genome Sequence of the Protease-Producing Bacterium Rheinheimera nanhaiensis E407-8T, Isolated from Deep-Sea Sediment of the South China Sea.</title>
        <authorList>
            <person name="Zhang X.-Y."/>
            <person name="Zhang Y.-J."/>
            <person name="Qin Q.-L."/>
            <person name="Xie B.-B."/>
            <person name="Chen X.-L."/>
            <person name="Zhou B.-C."/>
            <person name="Zhang Y.-Z."/>
        </authorList>
    </citation>
    <scope>NUCLEOTIDE SEQUENCE [LARGE SCALE GENOMIC DNA]</scope>
    <source>
        <strain evidence="2 3">E407-8</strain>
    </source>
</reference>
<evidence type="ECO:0000313" key="3">
    <source>
        <dbReference type="Proteomes" id="UP000004374"/>
    </source>
</evidence>
<feature type="transmembrane region" description="Helical" evidence="1">
    <location>
        <begin position="12"/>
        <end position="36"/>
    </location>
</feature>
<evidence type="ECO:0000256" key="1">
    <source>
        <dbReference type="SAM" id="Phobius"/>
    </source>
</evidence>